<comment type="caution">
    <text evidence="1">The sequence shown here is derived from an EMBL/GenBank/DDBJ whole genome shotgun (WGS) entry which is preliminary data.</text>
</comment>
<protein>
    <recommendedName>
        <fullName evidence="3">CRISPR-associated protein Csy3 family</fullName>
    </recommendedName>
</protein>
<evidence type="ECO:0000313" key="2">
    <source>
        <dbReference type="Proteomes" id="UP000029223"/>
    </source>
</evidence>
<proteinExistence type="predicted"/>
<sequence length="353" mass="40041">MPPPYTIKGHISQTTFWDNDHPREQIEELVEQAKLADPKLHEFMRHLSNTVKNESGKPIRYERGPLKTRERIAAKCGITNWDDPKTDKPGGKIPLQVKDISRATIVFSTIAQMNAFRDFISMTPEFEAIKDLHGKAVKDLWGMGIQDQYKDVKFFLQVEIDFSTKVDGKPTGKRKIPHIVELQLNVGQMAWGKAYGHAFYNLSRLARLDGEEKFVWNNPKCVITVPANISGKCANKLRTAITHCRSLAEGDKTVLLATNILSKLLSNKFKLPSSKECESLPSAKHYDYKNRKQPLVIRCGKYNWKKAESQDSSQAQAWAIAYLAAFVWSNFTKSQHKPGITVLPRASTRNRSS</sequence>
<evidence type="ECO:0008006" key="3">
    <source>
        <dbReference type="Google" id="ProtNLM"/>
    </source>
</evidence>
<accession>A0ABQ0JIV3</accession>
<name>A0ABQ0JIV3_9VIBR</name>
<evidence type="ECO:0000313" key="1">
    <source>
        <dbReference type="EMBL" id="GAL28694.1"/>
    </source>
</evidence>
<dbReference type="EMBL" id="BBMS01000048">
    <property type="protein sequence ID" value="GAL28694.1"/>
    <property type="molecule type" value="Genomic_DNA"/>
</dbReference>
<gene>
    <name evidence="1" type="ORF">JCM19239_463</name>
</gene>
<organism evidence="1 2">
    <name type="scientific">Vibrio variabilis</name>
    <dbReference type="NCBI Taxonomy" id="990271"/>
    <lineage>
        <taxon>Bacteria</taxon>
        <taxon>Pseudomonadati</taxon>
        <taxon>Pseudomonadota</taxon>
        <taxon>Gammaproteobacteria</taxon>
        <taxon>Vibrionales</taxon>
        <taxon>Vibrionaceae</taxon>
        <taxon>Vibrio</taxon>
    </lineage>
</organism>
<dbReference type="Proteomes" id="UP000029223">
    <property type="component" value="Unassembled WGS sequence"/>
</dbReference>
<reference evidence="2" key="1">
    <citation type="submission" date="2014-09" db="EMBL/GenBank/DDBJ databases">
        <title>Vibrio variabilis JCM 19239. (C206) whole genome shotgun sequence.</title>
        <authorList>
            <person name="Sawabe T."/>
            <person name="Meirelles P."/>
            <person name="Nakanishi M."/>
            <person name="Sayaka M."/>
            <person name="Hattori M."/>
            <person name="Ohkuma M."/>
        </authorList>
    </citation>
    <scope>NUCLEOTIDE SEQUENCE [LARGE SCALE GENOMIC DNA]</scope>
    <source>
        <strain evidence="2">JCM 19239</strain>
    </source>
</reference>
<keyword evidence="2" id="KW-1185">Reference proteome</keyword>